<evidence type="ECO:0000313" key="3">
    <source>
        <dbReference type="Proteomes" id="UP000319004"/>
    </source>
</evidence>
<accession>A0A518I2J1</accession>
<feature type="signal peptide" evidence="1">
    <location>
        <begin position="1"/>
        <end position="23"/>
    </location>
</feature>
<evidence type="ECO:0000313" key="2">
    <source>
        <dbReference type="EMBL" id="QDV47237.1"/>
    </source>
</evidence>
<dbReference type="EMBL" id="CP037423">
    <property type="protein sequence ID" value="QDV47237.1"/>
    <property type="molecule type" value="Genomic_DNA"/>
</dbReference>
<dbReference type="AlphaFoldDB" id="A0A518I2J1"/>
<keyword evidence="3" id="KW-1185">Reference proteome</keyword>
<evidence type="ECO:0000256" key="1">
    <source>
        <dbReference type="SAM" id="SignalP"/>
    </source>
</evidence>
<gene>
    <name evidence="2" type="ORF">Enr13x_71460</name>
</gene>
<feature type="chain" id="PRO_5021864382" evidence="1">
    <location>
        <begin position="24"/>
        <end position="341"/>
    </location>
</feature>
<organism evidence="2 3">
    <name type="scientific">Stieleria neptunia</name>
    <dbReference type="NCBI Taxonomy" id="2527979"/>
    <lineage>
        <taxon>Bacteria</taxon>
        <taxon>Pseudomonadati</taxon>
        <taxon>Planctomycetota</taxon>
        <taxon>Planctomycetia</taxon>
        <taxon>Pirellulales</taxon>
        <taxon>Pirellulaceae</taxon>
        <taxon>Stieleria</taxon>
    </lineage>
</organism>
<dbReference type="RefSeq" id="WP_145391348.1">
    <property type="nucleotide sequence ID" value="NZ_CP037423.1"/>
</dbReference>
<name>A0A518I2J1_9BACT</name>
<sequence length="341" mass="36917" precursor="true">MDAFIKRCVVTAGLLITSHSLVAVDAAAEAPKIQFDMPAVATALDSSLPGQPREVSVELVLSSLIGGRIDVSPDDAPPIDHLLVHCSLRDRLPVIDFSPKTELQSDFAGPISVTTKDELSDAFGLSVDGAVPHVGAGHFGADDSRKRSDQTQFQRQAPLQAVIASGTTDRGRGVYFKFRWTAQQVLEGEKRFQISFAVPESWRGGLLDLNVTAHGVDRSLFGSTKLRAVAKQDFVVAVHQQGDAEAATIALRLANLDRKLATFARQHPKSGSNAITQLWRRVVPSSTDQTTPSQWYHGVTSNRINPYTDQQIRSLPMQVRVAVLGYSDAARELLELGQGGS</sequence>
<reference evidence="2 3" key="1">
    <citation type="submission" date="2019-03" db="EMBL/GenBank/DDBJ databases">
        <title>Deep-cultivation of Planctomycetes and their phenomic and genomic characterization uncovers novel biology.</title>
        <authorList>
            <person name="Wiegand S."/>
            <person name="Jogler M."/>
            <person name="Boedeker C."/>
            <person name="Pinto D."/>
            <person name="Vollmers J."/>
            <person name="Rivas-Marin E."/>
            <person name="Kohn T."/>
            <person name="Peeters S.H."/>
            <person name="Heuer A."/>
            <person name="Rast P."/>
            <person name="Oberbeckmann S."/>
            <person name="Bunk B."/>
            <person name="Jeske O."/>
            <person name="Meyerdierks A."/>
            <person name="Storesund J.E."/>
            <person name="Kallscheuer N."/>
            <person name="Luecker S."/>
            <person name="Lage O.M."/>
            <person name="Pohl T."/>
            <person name="Merkel B.J."/>
            <person name="Hornburger P."/>
            <person name="Mueller R.-W."/>
            <person name="Bruemmer F."/>
            <person name="Labrenz M."/>
            <person name="Spormann A.M."/>
            <person name="Op den Camp H."/>
            <person name="Overmann J."/>
            <person name="Amann R."/>
            <person name="Jetten M.S.M."/>
            <person name="Mascher T."/>
            <person name="Medema M.H."/>
            <person name="Devos D.P."/>
            <person name="Kaster A.-K."/>
            <person name="Ovreas L."/>
            <person name="Rohde M."/>
            <person name="Galperin M.Y."/>
            <person name="Jogler C."/>
        </authorList>
    </citation>
    <scope>NUCLEOTIDE SEQUENCE [LARGE SCALE GENOMIC DNA]</scope>
    <source>
        <strain evidence="2 3">Enr13</strain>
    </source>
</reference>
<dbReference type="Proteomes" id="UP000319004">
    <property type="component" value="Chromosome"/>
</dbReference>
<keyword evidence="1" id="KW-0732">Signal</keyword>
<dbReference type="OrthoDB" id="252570at2"/>
<proteinExistence type="predicted"/>
<dbReference type="KEGG" id="snep:Enr13x_71460"/>
<protein>
    <submittedName>
        <fullName evidence="2">Uncharacterized protein</fullName>
    </submittedName>
</protein>